<dbReference type="PANTHER" id="PTHR46919">
    <property type="entry name" value="ZINC FINGER, C3HC4 TYPE (RING FINGER) FAMILY PROTEIN"/>
    <property type="match status" value="1"/>
</dbReference>
<dbReference type="Pfam" id="PF05168">
    <property type="entry name" value="HEPN"/>
    <property type="match status" value="1"/>
</dbReference>
<reference evidence="5" key="1">
    <citation type="submission" date="2012-12" db="EMBL/GenBank/DDBJ databases">
        <authorList>
            <person name="Hellsten U."/>
            <person name="Grimwood J."/>
            <person name="Chapman J.A."/>
            <person name="Shapiro H."/>
            <person name="Aerts A."/>
            <person name="Otillar R.P."/>
            <person name="Terry A.Y."/>
            <person name="Boore J.L."/>
            <person name="Simakov O."/>
            <person name="Marletaz F."/>
            <person name="Cho S.-J."/>
            <person name="Edsinger-Gonzales E."/>
            <person name="Havlak P."/>
            <person name="Kuo D.-H."/>
            <person name="Larsson T."/>
            <person name="Lv J."/>
            <person name="Arendt D."/>
            <person name="Savage R."/>
            <person name="Osoegawa K."/>
            <person name="de Jong P."/>
            <person name="Lindberg D.R."/>
            <person name="Seaver E.C."/>
            <person name="Weisblat D.A."/>
            <person name="Putnam N.H."/>
            <person name="Grigoriev I.V."/>
            <person name="Rokhsar D.S."/>
        </authorList>
    </citation>
    <scope>NUCLEOTIDE SEQUENCE</scope>
    <source>
        <strain evidence="5">I ESC-2004</strain>
    </source>
</reference>
<feature type="transmembrane region" description="Helical" evidence="1">
    <location>
        <begin position="55"/>
        <end position="77"/>
    </location>
</feature>
<evidence type="ECO:0000259" key="2">
    <source>
        <dbReference type="PROSITE" id="PS50910"/>
    </source>
</evidence>
<dbReference type="HOGENOM" id="CLU_925140_0_0_1"/>
<evidence type="ECO:0000313" key="5">
    <source>
        <dbReference type="Proteomes" id="UP000014760"/>
    </source>
</evidence>
<protein>
    <recommendedName>
        <fullName evidence="2">HEPN domain-containing protein</fullName>
    </recommendedName>
</protein>
<gene>
    <name evidence="3" type="ORF">CAPTEDRAFT_214654</name>
</gene>
<dbReference type="EMBL" id="AMQN01001349">
    <property type="status" value="NOT_ANNOTATED_CDS"/>
    <property type="molecule type" value="Genomic_DNA"/>
</dbReference>
<keyword evidence="1" id="KW-1133">Transmembrane helix</keyword>
<dbReference type="Proteomes" id="UP000014760">
    <property type="component" value="Unassembled WGS sequence"/>
</dbReference>
<dbReference type="OrthoDB" id="10056691at2759"/>
<name>R7UP39_CAPTE</name>
<dbReference type="Gene3D" id="1.20.120.330">
    <property type="entry name" value="Nucleotidyltransferases domain 2"/>
    <property type="match status" value="1"/>
</dbReference>
<sequence length="301" mass="34002">MSNLQLALQNGVVVAWQRVSLYGHTVSDLLVNFVQKDLRIDPKRFKQDGWRLSSFAVSCVVPLVALFSFVNLVLWICCGRRKKRVLVVREEKKEKVINLKQLLPPPARKKLRVPRIDLLDNAYSRMEATRWMRQARLDVRSATNDLKEENGAFEWVCFKCQQAAEKALKACLIRADLYAVNLRSHDLCDLASATEDDELIQIASRLQVIIGFAGQVRYPDYLPYPKIPNELYSFEQATRVMELTRIMMEVISEKSFNDIDVMGTDLSTGDRIAPVAAAATAATTSQASAARAEENAEFSDS</sequence>
<dbReference type="SMART" id="SM00748">
    <property type="entry name" value="HEPN"/>
    <property type="match status" value="1"/>
</dbReference>
<dbReference type="STRING" id="283909.R7UP39"/>
<feature type="domain" description="HEPN" evidence="2">
    <location>
        <begin position="134"/>
        <end position="247"/>
    </location>
</feature>
<reference evidence="4" key="3">
    <citation type="submission" date="2015-06" db="UniProtKB">
        <authorList>
            <consortium name="EnsemblMetazoa"/>
        </authorList>
    </citation>
    <scope>IDENTIFICATION</scope>
</reference>
<reference evidence="3 5" key="2">
    <citation type="journal article" date="2013" name="Nature">
        <title>Insights into bilaterian evolution from three spiralian genomes.</title>
        <authorList>
            <person name="Simakov O."/>
            <person name="Marletaz F."/>
            <person name="Cho S.J."/>
            <person name="Edsinger-Gonzales E."/>
            <person name="Havlak P."/>
            <person name="Hellsten U."/>
            <person name="Kuo D.H."/>
            <person name="Larsson T."/>
            <person name="Lv J."/>
            <person name="Arendt D."/>
            <person name="Savage R."/>
            <person name="Osoegawa K."/>
            <person name="de Jong P."/>
            <person name="Grimwood J."/>
            <person name="Chapman J.A."/>
            <person name="Shapiro H."/>
            <person name="Aerts A."/>
            <person name="Otillar R.P."/>
            <person name="Terry A.Y."/>
            <person name="Boore J.L."/>
            <person name="Grigoriev I.V."/>
            <person name="Lindberg D.R."/>
            <person name="Seaver E.C."/>
            <person name="Weisblat D.A."/>
            <person name="Putnam N.H."/>
            <person name="Rokhsar D.S."/>
        </authorList>
    </citation>
    <scope>NUCLEOTIDE SEQUENCE</scope>
    <source>
        <strain evidence="3 5">I ESC-2004</strain>
    </source>
</reference>
<dbReference type="EMBL" id="KB301771">
    <property type="protein sequence ID" value="ELU05151.1"/>
    <property type="molecule type" value="Genomic_DNA"/>
</dbReference>
<keyword evidence="1" id="KW-0472">Membrane</keyword>
<evidence type="ECO:0000313" key="4">
    <source>
        <dbReference type="EnsemblMetazoa" id="CapteP214654"/>
    </source>
</evidence>
<dbReference type="AlphaFoldDB" id="R7UP39"/>
<dbReference type="PROSITE" id="PS50910">
    <property type="entry name" value="HEPN"/>
    <property type="match status" value="1"/>
</dbReference>
<proteinExistence type="predicted"/>
<keyword evidence="1" id="KW-0812">Transmembrane</keyword>
<keyword evidence="5" id="KW-1185">Reference proteome</keyword>
<accession>R7UP39</accession>
<organism evidence="3">
    <name type="scientific">Capitella teleta</name>
    <name type="common">Polychaete worm</name>
    <dbReference type="NCBI Taxonomy" id="283909"/>
    <lineage>
        <taxon>Eukaryota</taxon>
        <taxon>Metazoa</taxon>
        <taxon>Spiralia</taxon>
        <taxon>Lophotrochozoa</taxon>
        <taxon>Annelida</taxon>
        <taxon>Polychaeta</taxon>
        <taxon>Sedentaria</taxon>
        <taxon>Scolecida</taxon>
        <taxon>Capitellidae</taxon>
        <taxon>Capitella</taxon>
    </lineage>
</organism>
<evidence type="ECO:0000313" key="3">
    <source>
        <dbReference type="EMBL" id="ELU05151.1"/>
    </source>
</evidence>
<dbReference type="SUPFAM" id="SSF81593">
    <property type="entry name" value="Nucleotidyltransferase substrate binding subunit/domain"/>
    <property type="match status" value="1"/>
</dbReference>
<dbReference type="EnsemblMetazoa" id="CapteT214654">
    <property type="protein sequence ID" value="CapteP214654"/>
    <property type="gene ID" value="CapteG214654"/>
</dbReference>
<dbReference type="InterPro" id="IPR007842">
    <property type="entry name" value="HEPN_dom"/>
</dbReference>
<evidence type="ECO:0000256" key="1">
    <source>
        <dbReference type="SAM" id="Phobius"/>
    </source>
</evidence>
<dbReference type="PANTHER" id="PTHR46919:SF2">
    <property type="entry name" value="SACSIN"/>
    <property type="match status" value="1"/>
</dbReference>